<evidence type="ECO:0000313" key="3">
    <source>
        <dbReference type="EMBL" id="MRH42369.1"/>
    </source>
</evidence>
<evidence type="ECO:0000256" key="1">
    <source>
        <dbReference type="SAM" id="Phobius"/>
    </source>
</evidence>
<evidence type="ECO:0000259" key="2">
    <source>
        <dbReference type="PROSITE" id="PS51782"/>
    </source>
</evidence>
<dbReference type="Proteomes" id="UP000799092">
    <property type="component" value="Unassembled WGS sequence"/>
</dbReference>
<dbReference type="Gene3D" id="3.10.350.10">
    <property type="entry name" value="LysM domain"/>
    <property type="match status" value="1"/>
</dbReference>
<proteinExistence type="predicted"/>
<keyword evidence="4" id="KW-1185">Reference proteome</keyword>
<protein>
    <submittedName>
        <fullName evidence="3">LysM peptidoglycan-binding domain-containing protein</fullName>
    </submittedName>
</protein>
<keyword evidence="1" id="KW-1133">Transmembrane helix</keyword>
<dbReference type="SMART" id="SM00257">
    <property type="entry name" value="LysM"/>
    <property type="match status" value="1"/>
</dbReference>
<feature type="domain" description="LysM" evidence="2">
    <location>
        <begin position="165"/>
        <end position="211"/>
    </location>
</feature>
<reference evidence="3" key="1">
    <citation type="submission" date="2019-11" db="EMBL/GenBank/DDBJ databases">
        <authorList>
            <person name="Li J."/>
        </authorList>
    </citation>
    <scope>NUCLEOTIDE SEQUENCE</scope>
    <source>
        <strain evidence="3">B6B</strain>
    </source>
</reference>
<dbReference type="RefSeq" id="WP_153736021.1">
    <property type="nucleotide sequence ID" value="NZ_WJNG01000005.1"/>
</dbReference>
<sequence>MTKDKNYTDQAYQLRSRLNQVSEVNDGLNKNQTESEDVNILDLPPRSQTHDNKKTGVKWKISFLLIRFLFVLFILIVFMVLTYPMWGKELLQSTTNKETTTQNSAGEIVTIIDTVDRLEGQGLEENLQIENTEVSVEASREKKEEQLSDVDVINEQGDTSNSKVEFYKVKQGDTLFSIAMDIYGSKQGEQLIADANNLQNRQVIIGQELIIPQADQNVK</sequence>
<evidence type="ECO:0000313" key="4">
    <source>
        <dbReference type="Proteomes" id="UP000799092"/>
    </source>
</evidence>
<dbReference type="EMBL" id="WJNG01000005">
    <property type="protein sequence ID" value="MRH42369.1"/>
    <property type="molecule type" value="Genomic_DNA"/>
</dbReference>
<comment type="caution">
    <text evidence="3">The sequence shown here is derived from an EMBL/GenBank/DDBJ whole genome shotgun (WGS) entry which is preliminary data.</text>
</comment>
<dbReference type="OrthoDB" id="2583609at2"/>
<name>A0A6A8DEU5_9BACI</name>
<accession>A0A6A8DEU5</accession>
<dbReference type="Pfam" id="PF01476">
    <property type="entry name" value="LysM"/>
    <property type="match status" value="1"/>
</dbReference>
<dbReference type="AlphaFoldDB" id="A0A6A8DEU5"/>
<feature type="transmembrane region" description="Helical" evidence="1">
    <location>
        <begin position="64"/>
        <end position="86"/>
    </location>
</feature>
<dbReference type="SUPFAM" id="SSF54106">
    <property type="entry name" value="LysM domain"/>
    <property type="match status" value="1"/>
</dbReference>
<dbReference type="InterPro" id="IPR036779">
    <property type="entry name" value="LysM_dom_sf"/>
</dbReference>
<organism evidence="3 4">
    <name type="scientific">Aquibacillus halophilus</name>
    <dbReference type="NCBI Taxonomy" id="930132"/>
    <lineage>
        <taxon>Bacteria</taxon>
        <taxon>Bacillati</taxon>
        <taxon>Bacillota</taxon>
        <taxon>Bacilli</taxon>
        <taxon>Bacillales</taxon>
        <taxon>Bacillaceae</taxon>
        <taxon>Aquibacillus</taxon>
    </lineage>
</organism>
<gene>
    <name evidence="3" type="ORF">GH741_06695</name>
</gene>
<dbReference type="PROSITE" id="PS51782">
    <property type="entry name" value="LYSM"/>
    <property type="match status" value="1"/>
</dbReference>
<dbReference type="CDD" id="cd00118">
    <property type="entry name" value="LysM"/>
    <property type="match status" value="1"/>
</dbReference>
<keyword evidence="1" id="KW-0472">Membrane</keyword>
<dbReference type="InterPro" id="IPR018392">
    <property type="entry name" value="LysM"/>
</dbReference>
<keyword evidence="1" id="KW-0812">Transmembrane</keyword>